<evidence type="ECO:0000313" key="7">
    <source>
        <dbReference type="EMBL" id="GCD41237.1"/>
    </source>
</evidence>
<evidence type="ECO:0000256" key="1">
    <source>
        <dbReference type="ARBA" id="ARBA00022598"/>
    </source>
</evidence>
<comment type="pathway">
    <text evidence="5">Amino-acid biosynthesis; ergothioneine biosynthesis.</text>
</comment>
<dbReference type="GO" id="GO:0005524">
    <property type="term" value="F:ATP binding"/>
    <property type="evidence" value="ECO:0007669"/>
    <property type="project" value="UniProtKB-UniRule"/>
</dbReference>
<dbReference type="GO" id="GO:0004357">
    <property type="term" value="F:glutamate-cysteine ligase activity"/>
    <property type="evidence" value="ECO:0007669"/>
    <property type="project" value="UniProtKB-UniRule"/>
</dbReference>
<accession>A0A401VVY2</accession>
<dbReference type="GO" id="GO:0052699">
    <property type="term" value="P:ergothioneine biosynthetic process"/>
    <property type="evidence" value="ECO:0007669"/>
    <property type="project" value="UniProtKB-UniRule"/>
</dbReference>
<protein>
    <recommendedName>
        <fullName evidence="5">Glutamate--cysteine ligase EgtA</fullName>
        <ecNumber evidence="5">6.3.2.2</ecNumber>
    </recommendedName>
    <alternativeName>
        <fullName evidence="5">Gamma-glutamylcysteine synthase</fullName>
        <shortName evidence="5">GCS</shortName>
        <shortName evidence="5">Gamma-ECS</shortName>
    </alternativeName>
</protein>
<keyword evidence="1 5" id="KW-0436">Ligase</keyword>
<dbReference type="Proteomes" id="UP000286746">
    <property type="component" value="Unassembled WGS sequence"/>
</dbReference>
<keyword evidence="3 5" id="KW-0067">ATP-binding</keyword>
<dbReference type="SUPFAM" id="SSF55931">
    <property type="entry name" value="Glutamine synthetase/guanido kinase"/>
    <property type="match status" value="1"/>
</dbReference>
<feature type="compositionally biased region" description="Pro residues" evidence="6">
    <location>
        <begin position="488"/>
        <end position="497"/>
    </location>
</feature>
<dbReference type="PANTHER" id="PTHR34378">
    <property type="entry name" value="GLUTAMATE--CYSTEINE LIGASE, CHLOROPLASTIC"/>
    <property type="match status" value="1"/>
</dbReference>
<dbReference type="EC" id="6.3.2.2" evidence="5"/>
<evidence type="ECO:0000256" key="5">
    <source>
        <dbReference type="HAMAP-Rule" id="MF_02034"/>
    </source>
</evidence>
<comment type="caution">
    <text evidence="7">The sequence shown here is derived from an EMBL/GenBank/DDBJ whole genome shotgun (WGS) entry which is preliminary data.</text>
</comment>
<sequence>MPARPAVTEAELEAHLRGICFKTGPPRRLGVEIEWLVHDAHNPRCPVDPVRHREAATALRALPLRSALTFEPGGQLELSSLPATSLTACIEAVSADLALVRPAMRELGLGMAGHGHNPWHPPRRVLTEPRYNAMEAYFDRWGDAGRSMMCGTASVQVCLDAGHEEPGPLGLGRRWRLAHLLGAVLLAAFANSPVSEGCPTGYRSTRQVVWSQMDPARTLAPADGPDPRAAWAGYVLDAPVMCVRSDDGPWDAPEGLTFRDWVRTGAPRPPTEEDLDYHVTTLFPPVRPRGHLELRMIDAQPGDGGWIVPLAVTAALFDDPEAAESAYRVVKPLAETAGSRPAPRNPLWRHATRGALTDPELRAAALACFTIAQEALPRLGAPTEVSEAVAGFTERYVARGRCPADDLLDGAYGEEEMVAAERAVADAVPPGPAPPGPVAVPPGPVAAGSPDPAAGSPVPAAGSPVPAAGSPGAAAGSPGTAAAAPEPAAAPPGPAPAPLTGSAEDAAYEDQLTRGKDSL</sequence>
<feature type="compositionally biased region" description="Pro residues" evidence="6">
    <location>
        <begin position="429"/>
        <end position="444"/>
    </location>
</feature>
<evidence type="ECO:0000313" key="8">
    <source>
        <dbReference type="Proteomes" id="UP000286746"/>
    </source>
</evidence>
<dbReference type="NCBIfam" id="TIGR03444">
    <property type="entry name" value="EgtA_Cys_ligase"/>
    <property type="match status" value="1"/>
</dbReference>
<evidence type="ECO:0000256" key="2">
    <source>
        <dbReference type="ARBA" id="ARBA00022741"/>
    </source>
</evidence>
<name>A0A401VVY2_STREY</name>
<proteinExistence type="inferred from homology"/>
<dbReference type="Gene3D" id="3.30.590.20">
    <property type="match status" value="1"/>
</dbReference>
<organism evidence="7 8">
    <name type="scientific">Streptomyces paromomycinus</name>
    <name type="common">Streptomyces rimosus subsp. paromomycinus</name>
    <dbReference type="NCBI Taxonomy" id="92743"/>
    <lineage>
        <taxon>Bacteria</taxon>
        <taxon>Bacillati</taxon>
        <taxon>Actinomycetota</taxon>
        <taxon>Actinomycetes</taxon>
        <taxon>Kitasatosporales</taxon>
        <taxon>Streptomycetaceae</taxon>
        <taxon>Streptomyces</taxon>
    </lineage>
</organism>
<feature type="compositionally biased region" description="Low complexity" evidence="6">
    <location>
        <begin position="445"/>
        <end position="487"/>
    </location>
</feature>
<keyword evidence="8" id="KW-1185">Reference proteome</keyword>
<dbReference type="InterPro" id="IPR035434">
    <property type="entry name" value="GCL_bact_plant"/>
</dbReference>
<dbReference type="EMBL" id="BHZD01000001">
    <property type="protein sequence ID" value="GCD41237.1"/>
    <property type="molecule type" value="Genomic_DNA"/>
</dbReference>
<comment type="function">
    <text evidence="5">Catalyzes the synthesis of gamma-glutamylcysteine (gamma-GC). This compound is used as substrate for the biosynthesis of the low-molecular thiol compound ergothioneine.</text>
</comment>
<keyword evidence="2 5" id="KW-0547">Nucleotide-binding</keyword>
<dbReference type="UniPathway" id="UPA01014"/>
<reference evidence="7 8" key="1">
    <citation type="submission" date="2018-11" db="EMBL/GenBank/DDBJ databases">
        <title>Whole genome sequence of Streptomyces paromomycinus NBRC 15454(T).</title>
        <authorList>
            <person name="Komaki H."/>
            <person name="Tamura T."/>
        </authorList>
    </citation>
    <scope>NUCLEOTIDE SEQUENCE [LARGE SCALE GENOMIC DNA]</scope>
    <source>
        <strain evidence="7 8">NBRC 15454</strain>
    </source>
</reference>
<comment type="catalytic activity">
    <reaction evidence="4 5">
        <text>L-cysteine + L-glutamate + ATP = gamma-L-glutamyl-L-cysteine + ADP + phosphate + H(+)</text>
        <dbReference type="Rhea" id="RHEA:13285"/>
        <dbReference type="ChEBI" id="CHEBI:15378"/>
        <dbReference type="ChEBI" id="CHEBI:29985"/>
        <dbReference type="ChEBI" id="CHEBI:30616"/>
        <dbReference type="ChEBI" id="CHEBI:35235"/>
        <dbReference type="ChEBI" id="CHEBI:43474"/>
        <dbReference type="ChEBI" id="CHEBI:58173"/>
        <dbReference type="ChEBI" id="CHEBI:456216"/>
        <dbReference type="EC" id="6.3.2.2"/>
    </reaction>
</comment>
<feature type="region of interest" description="Disordered" evidence="6">
    <location>
        <begin position="426"/>
        <end position="519"/>
    </location>
</feature>
<dbReference type="AlphaFoldDB" id="A0A401VVY2"/>
<comment type="similarity">
    <text evidence="5">Belongs to the glutamate--cysteine ligase type 2 family. EgtA subfamily.</text>
</comment>
<dbReference type="InterPro" id="IPR014746">
    <property type="entry name" value="Gln_synth/guanido_kin_cat_dom"/>
</dbReference>
<evidence type="ECO:0000256" key="3">
    <source>
        <dbReference type="ARBA" id="ARBA00022840"/>
    </source>
</evidence>
<dbReference type="PANTHER" id="PTHR34378:SF1">
    <property type="entry name" value="GLUTAMATE--CYSTEINE LIGASE, CHLOROPLASTIC"/>
    <property type="match status" value="1"/>
</dbReference>
<dbReference type="Pfam" id="PF04107">
    <property type="entry name" value="GCS2"/>
    <property type="match status" value="1"/>
</dbReference>
<dbReference type="InterPro" id="IPR006336">
    <property type="entry name" value="GCS2"/>
</dbReference>
<evidence type="ECO:0000256" key="6">
    <source>
        <dbReference type="SAM" id="MobiDB-lite"/>
    </source>
</evidence>
<evidence type="ECO:0000256" key="4">
    <source>
        <dbReference type="ARBA" id="ARBA00048819"/>
    </source>
</evidence>
<dbReference type="HAMAP" id="MF_02034">
    <property type="entry name" value="EgtA"/>
    <property type="match status" value="1"/>
</dbReference>
<gene>
    <name evidence="5 7" type="primary">egtA</name>
    <name evidence="7" type="ORF">GKJPGBOP_00890</name>
</gene>
<dbReference type="InterPro" id="IPR017809">
    <property type="entry name" value="EgtA_Actinobacteria"/>
</dbReference>
<dbReference type="GO" id="GO:0006750">
    <property type="term" value="P:glutathione biosynthetic process"/>
    <property type="evidence" value="ECO:0007669"/>
    <property type="project" value="InterPro"/>
</dbReference>